<comment type="caution">
    <text evidence="1">The sequence shown here is derived from an EMBL/GenBank/DDBJ whole genome shotgun (WGS) entry which is preliminary data.</text>
</comment>
<evidence type="ECO:0000313" key="2">
    <source>
        <dbReference type="Proteomes" id="UP000721844"/>
    </source>
</evidence>
<dbReference type="RefSeq" id="WP_227306096.1">
    <property type="nucleotide sequence ID" value="NZ_JAESVA010000002.1"/>
</dbReference>
<protein>
    <submittedName>
        <fullName evidence="1">Uncharacterized protein</fullName>
    </submittedName>
</protein>
<name>A0A963YYS6_9PROT</name>
<evidence type="ECO:0000313" key="1">
    <source>
        <dbReference type="EMBL" id="MCB8879460.1"/>
    </source>
</evidence>
<sequence length="82" mass="9380">MMGNFSGGVRDAPVIITMHAKPYTNTMKSAIMPRGFPDRLFAVVPKSFRKLEPIMWSRYSWIALSLGKRIGQALRHLGRRDF</sequence>
<dbReference type="Proteomes" id="UP000721844">
    <property type="component" value="Unassembled WGS sequence"/>
</dbReference>
<dbReference type="AlphaFoldDB" id="A0A963YYS6"/>
<gene>
    <name evidence="1" type="ORF">ACELLULO517_04390</name>
</gene>
<dbReference type="EMBL" id="JAESVA010000002">
    <property type="protein sequence ID" value="MCB8879460.1"/>
    <property type="molecule type" value="Genomic_DNA"/>
</dbReference>
<accession>A0A963YYS6</accession>
<reference evidence="1 2" key="1">
    <citation type="journal article" date="2021" name="Microorganisms">
        <title>Acidisoma silvae sp. nov. and Acidisomacellulosilytica sp. nov., Two Acidophilic Bacteria Isolated from Decaying Wood, Hydrolyzing Cellulose and Producing Poly-3-hydroxybutyrate.</title>
        <authorList>
            <person name="Mieszkin S."/>
            <person name="Pouder E."/>
            <person name="Uroz S."/>
            <person name="Simon-Colin C."/>
            <person name="Alain K."/>
        </authorList>
    </citation>
    <scope>NUCLEOTIDE SEQUENCE [LARGE SCALE GENOMIC DNA]</scope>
    <source>
        <strain evidence="1 2">HW T5.17</strain>
    </source>
</reference>
<keyword evidence="2" id="KW-1185">Reference proteome</keyword>
<organism evidence="1 2">
    <name type="scientific">Acidisoma cellulosilyticum</name>
    <dbReference type="NCBI Taxonomy" id="2802395"/>
    <lineage>
        <taxon>Bacteria</taxon>
        <taxon>Pseudomonadati</taxon>
        <taxon>Pseudomonadota</taxon>
        <taxon>Alphaproteobacteria</taxon>
        <taxon>Acetobacterales</taxon>
        <taxon>Acidocellaceae</taxon>
        <taxon>Acidisoma</taxon>
    </lineage>
</organism>
<proteinExistence type="predicted"/>